<evidence type="ECO:0000313" key="2">
    <source>
        <dbReference type="EMBL" id="EST47732.1"/>
    </source>
</evidence>
<keyword evidence="1" id="KW-0732">Signal</keyword>
<dbReference type="VEuPathDB" id="GiardiaDB:SS50377_26402"/>
<dbReference type="EMBL" id="AUWU02000006">
    <property type="protein sequence ID" value="KAH0572193.1"/>
    <property type="molecule type" value="Genomic_DNA"/>
</dbReference>
<dbReference type="AlphaFoldDB" id="V6LSW1"/>
<protein>
    <submittedName>
        <fullName evidence="2">Cysteine-rich membrane protein 2</fullName>
    </submittedName>
</protein>
<evidence type="ECO:0000256" key="1">
    <source>
        <dbReference type="SAM" id="SignalP"/>
    </source>
</evidence>
<organism evidence="2">
    <name type="scientific">Spironucleus salmonicida</name>
    <dbReference type="NCBI Taxonomy" id="348837"/>
    <lineage>
        <taxon>Eukaryota</taxon>
        <taxon>Metamonada</taxon>
        <taxon>Diplomonadida</taxon>
        <taxon>Hexamitidae</taxon>
        <taxon>Hexamitinae</taxon>
        <taxon>Spironucleus</taxon>
    </lineage>
</organism>
<accession>V6LSW1</accession>
<reference evidence="3" key="2">
    <citation type="submission" date="2020-12" db="EMBL/GenBank/DDBJ databases">
        <title>New Spironucleus salmonicida genome in near-complete chromosomes.</title>
        <authorList>
            <person name="Xu F."/>
            <person name="Kurt Z."/>
            <person name="Jimenez-Gonzalez A."/>
            <person name="Astvaldsson A."/>
            <person name="Andersson J.O."/>
            <person name="Svard S.G."/>
        </authorList>
    </citation>
    <scope>NUCLEOTIDE SEQUENCE</scope>
    <source>
        <strain evidence="3">ATCC 50377</strain>
    </source>
</reference>
<dbReference type="Proteomes" id="UP000018208">
    <property type="component" value="Unassembled WGS sequence"/>
</dbReference>
<keyword evidence="4" id="KW-1185">Reference proteome</keyword>
<reference evidence="2 3" key="1">
    <citation type="journal article" date="2014" name="PLoS Genet.">
        <title>The Genome of Spironucleus salmonicida Highlights a Fish Pathogen Adapted to Fluctuating Environments.</title>
        <authorList>
            <person name="Xu F."/>
            <person name="Jerlstrom-Hultqvist J."/>
            <person name="Einarsson E."/>
            <person name="Astvaldsson A."/>
            <person name="Svard S.G."/>
            <person name="Andersson J.O."/>
        </authorList>
    </citation>
    <scope>NUCLEOTIDE SEQUENCE</scope>
    <source>
        <strain evidence="3">ATCC 50377</strain>
    </source>
</reference>
<dbReference type="EMBL" id="KI546035">
    <property type="protein sequence ID" value="EST47732.1"/>
    <property type="molecule type" value="Genomic_DNA"/>
</dbReference>
<evidence type="ECO:0000313" key="3">
    <source>
        <dbReference type="EMBL" id="KAH0572193.1"/>
    </source>
</evidence>
<feature type="signal peptide" evidence="1">
    <location>
        <begin position="1"/>
        <end position="29"/>
    </location>
</feature>
<feature type="chain" id="PRO_5004749264" evidence="1">
    <location>
        <begin position="30"/>
        <end position="182"/>
    </location>
</feature>
<sequence>MKQHQIHLYAAFQLAIPIFLFLLLLTIQALPCDPAQKRQKFTCRPSDCALCPFAACEYSPKRQKFACKCGNSSGKFCEICPENALFDAIFGCFVAENCGRGRFNVRKGRCECDNGYGGKGCAQCSRGFEMVDLEGRQEGWACFESVRCEIGFRKVISGNQLVCELNACENGVVWGDFCVVGN</sequence>
<proteinExistence type="predicted"/>
<name>V6LSW1_9EUKA</name>
<gene>
    <name evidence="2" type="ORF">SS50377_12129</name>
    <name evidence="3" type="ORF">SS50377_26402</name>
</gene>
<evidence type="ECO:0000313" key="4">
    <source>
        <dbReference type="Proteomes" id="UP000018208"/>
    </source>
</evidence>